<dbReference type="Gene3D" id="1.10.630.10">
    <property type="entry name" value="Cytochrome P450"/>
    <property type="match status" value="1"/>
</dbReference>
<comment type="caution">
    <text evidence="11">The sequence shown here is derived from an EMBL/GenBank/DDBJ whole genome shotgun (WGS) entry which is preliminary data.</text>
</comment>
<comment type="similarity">
    <text evidence="2 9">Belongs to the cytochrome P450 family.</text>
</comment>
<evidence type="ECO:0000313" key="12">
    <source>
        <dbReference type="Proteomes" id="UP000658656"/>
    </source>
</evidence>
<dbReference type="PRINTS" id="PR00359">
    <property type="entry name" value="BP450"/>
</dbReference>
<evidence type="ECO:0000256" key="10">
    <source>
        <dbReference type="SAM" id="MobiDB-lite"/>
    </source>
</evidence>
<comment type="pathway">
    <text evidence="1">Antibiotic biosynthesis; vancomycin biosynthesis.</text>
</comment>
<evidence type="ECO:0000313" key="11">
    <source>
        <dbReference type="EMBL" id="GHF84626.1"/>
    </source>
</evidence>
<gene>
    <name evidence="11" type="ORF">GCM10017566_68400</name>
</gene>
<accession>A0A8H9J4M2</accession>
<dbReference type="GO" id="GO:0020037">
    <property type="term" value="F:heme binding"/>
    <property type="evidence" value="ECO:0007669"/>
    <property type="project" value="InterPro"/>
</dbReference>
<dbReference type="AlphaFoldDB" id="A0A8H9J4M2"/>
<dbReference type="SUPFAM" id="SSF48264">
    <property type="entry name" value="Cytochrome P450"/>
    <property type="match status" value="1"/>
</dbReference>
<dbReference type="InterPro" id="IPR017972">
    <property type="entry name" value="Cyt_P450_CS"/>
</dbReference>
<dbReference type="InterPro" id="IPR036396">
    <property type="entry name" value="Cyt_P450_sf"/>
</dbReference>
<sequence length="473" mass="52082">MSSTPSTATRTHGVPGSARIRSASSPASRSKEIGRYFTPRFSRKLLRHRGQGTFPRGESFSSRQDTKGKANQDMRVLDEPIQLDQDFIQNPHAVYERLRTESPVRPVAMPRGLKAWLVTGYAEARALLADPRLSKDNKRVRELFAVHRGADSAFVSSLAAHLLNMDPPDHTRLRKLVNKAFTVRTVSRLRPRVEQIADELLAAMPEDGRVDLLNAFAFPLPITVICELLGIPTTDRDDFRAWSNTIVSAATPEQLRSHGTALSEYLTKLIAAKRAEPTEDLLSDLVHVSEAGDQLSEVELISMAFLLLVAGHETTVNLIGNSVRALLERPDQLAALRADPSLLPGAVEEFLRFEGPVNIATLRFTTEPVEVGGTVIPADQFVLISLLSANRDGEKFAEPDTLDVTRPAGGHLAFGHGIHYCVGAPLARLEAEIALGKLLDRFDTIELDGEPAGLRWRDSTLMRGLETLPVRLR</sequence>
<reference evidence="11" key="1">
    <citation type="journal article" date="2014" name="Int. J. Syst. Evol. Microbiol.">
        <title>Complete genome sequence of Corynebacterium casei LMG S-19264T (=DSM 44701T), isolated from a smear-ripened cheese.</title>
        <authorList>
            <consortium name="US DOE Joint Genome Institute (JGI-PGF)"/>
            <person name="Walter F."/>
            <person name="Albersmeier A."/>
            <person name="Kalinowski J."/>
            <person name="Ruckert C."/>
        </authorList>
    </citation>
    <scope>NUCLEOTIDE SEQUENCE</scope>
    <source>
        <strain evidence="11">CGMCC 4.7679</strain>
    </source>
</reference>
<dbReference type="GO" id="GO:0004497">
    <property type="term" value="F:monooxygenase activity"/>
    <property type="evidence" value="ECO:0007669"/>
    <property type="project" value="UniProtKB-KW"/>
</dbReference>
<evidence type="ECO:0000256" key="3">
    <source>
        <dbReference type="ARBA" id="ARBA00022617"/>
    </source>
</evidence>
<feature type="compositionally biased region" description="Polar residues" evidence="10">
    <location>
        <begin position="1"/>
        <end position="10"/>
    </location>
</feature>
<comment type="function">
    <text evidence="8">Involved in the coupling of aromatic side chains of the heptapeptide of vancomycin.</text>
</comment>
<keyword evidence="5 9" id="KW-0560">Oxidoreductase</keyword>
<dbReference type="Proteomes" id="UP000658656">
    <property type="component" value="Unassembled WGS sequence"/>
</dbReference>
<feature type="region of interest" description="Disordered" evidence="10">
    <location>
        <begin position="1"/>
        <end position="34"/>
    </location>
</feature>
<reference evidence="11" key="2">
    <citation type="submission" date="2020-09" db="EMBL/GenBank/DDBJ databases">
        <authorList>
            <person name="Sun Q."/>
            <person name="Zhou Y."/>
        </authorList>
    </citation>
    <scope>NUCLEOTIDE SEQUENCE</scope>
    <source>
        <strain evidence="11">CGMCC 4.7679</strain>
    </source>
</reference>
<proteinExistence type="inferred from homology"/>
<dbReference type="InterPro" id="IPR002397">
    <property type="entry name" value="Cyt_P450_B"/>
</dbReference>
<keyword evidence="3 9" id="KW-0349">Heme</keyword>
<keyword evidence="6 9" id="KW-0408">Iron</keyword>
<evidence type="ECO:0000256" key="5">
    <source>
        <dbReference type="ARBA" id="ARBA00023002"/>
    </source>
</evidence>
<evidence type="ECO:0000256" key="4">
    <source>
        <dbReference type="ARBA" id="ARBA00022723"/>
    </source>
</evidence>
<dbReference type="Pfam" id="PF00067">
    <property type="entry name" value="p450"/>
    <property type="match status" value="1"/>
</dbReference>
<organism evidence="11 12">
    <name type="scientific">Amycolatopsis bartoniae</name>
    <dbReference type="NCBI Taxonomy" id="941986"/>
    <lineage>
        <taxon>Bacteria</taxon>
        <taxon>Bacillati</taxon>
        <taxon>Actinomycetota</taxon>
        <taxon>Actinomycetes</taxon>
        <taxon>Pseudonocardiales</taxon>
        <taxon>Pseudonocardiaceae</taxon>
        <taxon>Amycolatopsis</taxon>
    </lineage>
</organism>
<evidence type="ECO:0000256" key="6">
    <source>
        <dbReference type="ARBA" id="ARBA00023004"/>
    </source>
</evidence>
<dbReference type="CDD" id="cd11029">
    <property type="entry name" value="CYP107-like"/>
    <property type="match status" value="1"/>
</dbReference>
<keyword evidence="7 9" id="KW-0503">Monooxygenase</keyword>
<dbReference type="PROSITE" id="PS00086">
    <property type="entry name" value="CYTOCHROME_P450"/>
    <property type="match status" value="1"/>
</dbReference>
<dbReference type="EMBL" id="BNAV01000017">
    <property type="protein sequence ID" value="GHF84626.1"/>
    <property type="molecule type" value="Genomic_DNA"/>
</dbReference>
<keyword evidence="4 9" id="KW-0479">Metal-binding</keyword>
<evidence type="ECO:0000256" key="1">
    <source>
        <dbReference type="ARBA" id="ARBA00004660"/>
    </source>
</evidence>
<evidence type="ECO:0000256" key="9">
    <source>
        <dbReference type="RuleBase" id="RU000461"/>
    </source>
</evidence>
<evidence type="ECO:0000256" key="8">
    <source>
        <dbReference type="ARBA" id="ARBA00055433"/>
    </source>
</evidence>
<dbReference type="InterPro" id="IPR001128">
    <property type="entry name" value="Cyt_P450"/>
</dbReference>
<dbReference type="PANTHER" id="PTHR46696:SF1">
    <property type="entry name" value="CYTOCHROME P450 YJIB-RELATED"/>
    <property type="match status" value="1"/>
</dbReference>
<feature type="region of interest" description="Disordered" evidence="10">
    <location>
        <begin position="47"/>
        <end position="71"/>
    </location>
</feature>
<evidence type="ECO:0000256" key="2">
    <source>
        <dbReference type="ARBA" id="ARBA00010617"/>
    </source>
</evidence>
<protein>
    <submittedName>
        <fullName evidence="11">Cytochrome P450</fullName>
    </submittedName>
</protein>
<keyword evidence="12" id="KW-1185">Reference proteome</keyword>
<evidence type="ECO:0000256" key="7">
    <source>
        <dbReference type="ARBA" id="ARBA00023033"/>
    </source>
</evidence>
<feature type="compositionally biased region" description="Low complexity" evidence="10">
    <location>
        <begin position="17"/>
        <end position="28"/>
    </location>
</feature>
<name>A0A8H9J4M2_9PSEU</name>
<dbReference type="GO" id="GO:0016705">
    <property type="term" value="F:oxidoreductase activity, acting on paired donors, with incorporation or reduction of molecular oxygen"/>
    <property type="evidence" value="ECO:0007669"/>
    <property type="project" value="InterPro"/>
</dbReference>
<dbReference type="FunFam" id="1.10.630.10:FF:000018">
    <property type="entry name" value="Cytochrome P450 monooxygenase"/>
    <property type="match status" value="1"/>
</dbReference>
<dbReference type="GO" id="GO:0005506">
    <property type="term" value="F:iron ion binding"/>
    <property type="evidence" value="ECO:0007669"/>
    <property type="project" value="InterPro"/>
</dbReference>
<dbReference type="PANTHER" id="PTHR46696">
    <property type="entry name" value="P450, PUTATIVE (EUROFUNG)-RELATED"/>
    <property type="match status" value="1"/>
</dbReference>